<evidence type="ECO:0000256" key="2">
    <source>
        <dbReference type="ARBA" id="ARBA00022676"/>
    </source>
</evidence>
<keyword evidence="2" id="KW-0328">Glycosyltransferase</keyword>
<dbReference type="AlphaFoldDB" id="A0A1G1VEH1"/>
<dbReference type="Gene3D" id="3.90.550.10">
    <property type="entry name" value="Spore Coat Polysaccharide Biosynthesis Protein SpsA, Chain A"/>
    <property type="match status" value="1"/>
</dbReference>
<accession>A0A1G1VEH1</accession>
<evidence type="ECO:0000313" key="6">
    <source>
        <dbReference type="Proteomes" id="UP000178659"/>
    </source>
</evidence>
<dbReference type="PANTHER" id="PTHR43398">
    <property type="entry name" value="DOLICHOL-PHOSPHATE MANNOSYLTRANSFERASE SUBUNIT 1"/>
    <property type="match status" value="1"/>
</dbReference>
<dbReference type="FunFam" id="3.90.550.10:FF:000122">
    <property type="entry name" value="Dolichol-phosphate mannosyltransferase subunit 1"/>
    <property type="match status" value="1"/>
</dbReference>
<evidence type="ECO:0000256" key="3">
    <source>
        <dbReference type="ARBA" id="ARBA00022679"/>
    </source>
</evidence>
<organism evidence="5 6">
    <name type="scientific">Candidatus Blackburnbacteria bacterium RIFCSPLOWO2_01_FULL_40_20</name>
    <dbReference type="NCBI Taxonomy" id="1797519"/>
    <lineage>
        <taxon>Bacteria</taxon>
        <taxon>Candidatus Blackburniibacteriota</taxon>
    </lineage>
</organism>
<protein>
    <recommendedName>
        <fullName evidence="4">Glycosyltransferase 2-like domain-containing protein</fullName>
    </recommendedName>
</protein>
<keyword evidence="3" id="KW-0808">Transferase</keyword>
<feature type="domain" description="Glycosyltransferase 2-like" evidence="4">
    <location>
        <begin position="5"/>
        <end position="178"/>
    </location>
</feature>
<reference evidence="5 6" key="1">
    <citation type="journal article" date="2016" name="Nat. Commun.">
        <title>Thousands of microbial genomes shed light on interconnected biogeochemical processes in an aquifer system.</title>
        <authorList>
            <person name="Anantharaman K."/>
            <person name="Brown C.T."/>
            <person name="Hug L.A."/>
            <person name="Sharon I."/>
            <person name="Castelle C.J."/>
            <person name="Probst A.J."/>
            <person name="Thomas B.C."/>
            <person name="Singh A."/>
            <person name="Wilkins M.J."/>
            <person name="Karaoz U."/>
            <person name="Brodie E.L."/>
            <person name="Williams K.H."/>
            <person name="Hubbard S.S."/>
            <person name="Banfield J.F."/>
        </authorList>
    </citation>
    <scope>NUCLEOTIDE SEQUENCE [LARGE SCALE GENOMIC DNA]</scope>
</reference>
<dbReference type="GO" id="GO:0016020">
    <property type="term" value="C:membrane"/>
    <property type="evidence" value="ECO:0007669"/>
    <property type="project" value="GOC"/>
</dbReference>
<dbReference type="InterPro" id="IPR039528">
    <property type="entry name" value="DPM1-like"/>
</dbReference>
<evidence type="ECO:0000313" key="5">
    <source>
        <dbReference type="EMBL" id="OGY13676.1"/>
    </source>
</evidence>
<dbReference type="GO" id="GO:0004582">
    <property type="term" value="F:dolichyl-phosphate beta-D-mannosyltransferase activity"/>
    <property type="evidence" value="ECO:0007669"/>
    <property type="project" value="InterPro"/>
</dbReference>
<gene>
    <name evidence="5" type="ORF">A3A77_01325</name>
</gene>
<dbReference type="InterPro" id="IPR001173">
    <property type="entry name" value="Glyco_trans_2-like"/>
</dbReference>
<comment type="similarity">
    <text evidence="1">Belongs to the glycosyltransferase 2 family.</text>
</comment>
<name>A0A1G1VEH1_9BACT</name>
<dbReference type="GO" id="GO:0009247">
    <property type="term" value="P:glycolipid biosynthetic process"/>
    <property type="evidence" value="ECO:0007669"/>
    <property type="project" value="TreeGrafter"/>
</dbReference>
<sequence>MKLVVVVPTYNEKGNVENLINSLEAVFLKISGWDKNILIVDDNSPDGTAKIVEQLSKEYKNVHLLLHRKKSGLGAAYLAGMKEAFGKLRADAVIVMDADLSHSPLYLPMFVDQINKGSDFVVGSRYIKGGAIPKNWGLHRKFLSYFGNKTTSFLVGKKNLNDWTSGYRAIKKEVYEKVVPQIEGNKRFRGYTFNISFAYHVCESGFTTSQVPIKFTDRTQGKSKLGLEYLFHTPIFLIHIRLNKLFKV</sequence>
<dbReference type="EMBL" id="MHCC01000012">
    <property type="protein sequence ID" value="OGY13676.1"/>
    <property type="molecule type" value="Genomic_DNA"/>
</dbReference>
<dbReference type="PANTHER" id="PTHR43398:SF1">
    <property type="entry name" value="DOLICHOL-PHOSPHATE MANNOSYLTRANSFERASE SUBUNIT 1"/>
    <property type="match status" value="1"/>
</dbReference>
<dbReference type="Pfam" id="PF00535">
    <property type="entry name" value="Glycos_transf_2"/>
    <property type="match status" value="1"/>
</dbReference>
<dbReference type="InterPro" id="IPR029044">
    <property type="entry name" value="Nucleotide-diphossugar_trans"/>
</dbReference>
<comment type="caution">
    <text evidence="5">The sequence shown here is derived from an EMBL/GenBank/DDBJ whole genome shotgun (WGS) entry which is preliminary data.</text>
</comment>
<dbReference type="CDD" id="cd06442">
    <property type="entry name" value="DPM1_like"/>
    <property type="match status" value="1"/>
</dbReference>
<evidence type="ECO:0000256" key="1">
    <source>
        <dbReference type="ARBA" id="ARBA00006739"/>
    </source>
</evidence>
<proteinExistence type="inferred from homology"/>
<dbReference type="Proteomes" id="UP000178659">
    <property type="component" value="Unassembled WGS sequence"/>
</dbReference>
<evidence type="ECO:0000259" key="4">
    <source>
        <dbReference type="Pfam" id="PF00535"/>
    </source>
</evidence>
<dbReference type="SUPFAM" id="SSF53448">
    <property type="entry name" value="Nucleotide-diphospho-sugar transferases"/>
    <property type="match status" value="1"/>
</dbReference>